<dbReference type="Gene3D" id="3.40.50.12780">
    <property type="entry name" value="N-terminal domain of ligase-like"/>
    <property type="match status" value="1"/>
</dbReference>
<dbReference type="SUPFAM" id="SSF56801">
    <property type="entry name" value="Acetyl-CoA synthetase-like"/>
    <property type="match status" value="1"/>
</dbReference>
<reference evidence="5 6" key="1">
    <citation type="journal article" date="2018" name="J. Microbiol.">
        <title>Baekduia soli gen. nov., sp. nov., a novel bacterium isolated from the soil of Baekdu Mountain and proposal of a novel family name, Baekduiaceae fam. nov.</title>
        <authorList>
            <person name="An D.S."/>
            <person name="Siddiqi M.Z."/>
            <person name="Kim K.H."/>
            <person name="Yu H.S."/>
            <person name="Im W.T."/>
        </authorList>
    </citation>
    <scope>NUCLEOTIDE SEQUENCE [LARGE SCALE GENOMIC DNA]</scope>
    <source>
        <strain evidence="5 6">BR7-21</strain>
    </source>
</reference>
<organism evidence="5 6">
    <name type="scientific">Baekduia soli</name>
    <dbReference type="NCBI Taxonomy" id="496014"/>
    <lineage>
        <taxon>Bacteria</taxon>
        <taxon>Bacillati</taxon>
        <taxon>Actinomycetota</taxon>
        <taxon>Thermoleophilia</taxon>
        <taxon>Solirubrobacterales</taxon>
        <taxon>Baekduiaceae</taxon>
        <taxon>Baekduia</taxon>
    </lineage>
</organism>
<evidence type="ECO:0000313" key="5">
    <source>
        <dbReference type="EMBL" id="QEC48768.1"/>
    </source>
</evidence>
<accession>A0A5B8U7G6</accession>
<dbReference type="Pfam" id="PF00501">
    <property type="entry name" value="AMP-binding"/>
    <property type="match status" value="1"/>
</dbReference>
<dbReference type="PANTHER" id="PTHR43201:SF5">
    <property type="entry name" value="MEDIUM-CHAIN ACYL-COA LIGASE ACSF2, MITOCHONDRIAL"/>
    <property type="match status" value="1"/>
</dbReference>
<dbReference type="InterPro" id="IPR000873">
    <property type="entry name" value="AMP-dep_synth/lig_dom"/>
</dbReference>
<evidence type="ECO:0000259" key="4">
    <source>
        <dbReference type="Pfam" id="PF13193"/>
    </source>
</evidence>
<dbReference type="RefSeq" id="WP_146920674.1">
    <property type="nucleotide sequence ID" value="NZ_CP042430.1"/>
</dbReference>
<dbReference type="GO" id="GO:0031956">
    <property type="term" value="F:medium-chain fatty acid-CoA ligase activity"/>
    <property type="evidence" value="ECO:0007669"/>
    <property type="project" value="TreeGrafter"/>
</dbReference>
<evidence type="ECO:0000256" key="1">
    <source>
        <dbReference type="ARBA" id="ARBA00006432"/>
    </source>
</evidence>
<protein>
    <submittedName>
        <fullName evidence="5">AMP-binding protein</fullName>
    </submittedName>
</protein>
<sequence length="559" mass="60691">MRIWAEATTVGDLVDRAATETTGDAVVFPGRRASYPELARRTDDCARSLLALGVGPGDKVALFLPDGLDVVVALVATTKLGAVPVPVNGRFKARELQHVVAHSDARILLTATATTDEGTDHAGIVAEVFPAGPGQDDGERATDAAPHLRRIVDLTGARPGFLSRAAFEAAAQRVGVGELRTLQNRVRLRDIALLMYTSGTTSRPKGCLITHEAIVRHGAAVCRRHFLLTERDRLWDPLPLFHCGGIVLMIGTFAARAAFVHTGAHFDADTALRQLEEERCTVAYPAFENLWLPVIEHPRLAEADLSALRLIQTICTHERLAQLQARLPRTTQTTAYGSTECCTNLTLPFPDDPYEVRMSTQGAPVEGMEVRIVDPETREPLPTGVTGELCFRGYSRFEGYYKDPELTAATIDADGWFHSGDRAALDEHGRLIYGGRIKDMLKVGGENVSALEVEAHLTGHEAVGIVAVVAAPDARYGEVPAAFVECRPGATVTEEEIIDFCVGQIATYKVPRYVRVVTEWPMSGTKIQKFALRERIAAELAAAGISEAPRISSRRPEPA</sequence>
<feature type="domain" description="AMP-binding enzyme C-terminal" evidence="4">
    <location>
        <begin position="452"/>
        <end position="524"/>
    </location>
</feature>
<dbReference type="InterPro" id="IPR020845">
    <property type="entry name" value="AMP-binding_CS"/>
</dbReference>
<dbReference type="InterPro" id="IPR025110">
    <property type="entry name" value="AMP-bd_C"/>
</dbReference>
<evidence type="ECO:0000313" key="6">
    <source>
        <dbReference type="Proteomes" id="UP000321805"/>
    </source>
</evidence>
<dbReference type="GO" id="GO:0006631">
    <property type="term" value="P:fatty acid metabolic process"/>
    <property type="evidence" value="ECO:0007669"/>
    <property type="project" value="TreeGrafter"/>
</dbReference>
<name>A0A5B8U7G6_9ACTN</name>
<proteinExistence type="inferred from homology"/>
<evidence type="ECO:0000256" key="2">
    <source>
        <dbReference type="ARBA" id="ARBA00022598"/>
    </source>
</evidence>
<evidence type="ECO:0000259" key="3">
    <source>
        <dbReference type="Pfam" id="PF00501"/>
    </source>
</evidence>
<keyword evidence="6" id="KW-1185">Reference proteome</keyword>
<gene>
    <name evidence="5" type="ORF">FSW04_15105</name>
</gene>
<keyword evidence="2" id="KW-0436">Ligase</keyword>
<dbReference type="PANTHER" id="PTHR43201">
    <property type="entry name" value="ACYL-COA SYNTHETASE"/>
    <property type="match status" value="1"/>
</dbReference>
<feature type="domain" description="AMP-dependent synthetase/ligase" evidence="3">
    <location>
        <begin position="18"/>
        <end position="401"/>
    </location>
</feature>
<dbReference type="PROSITE" id="PS00455">
    <property type="entry name" value="AMP_BINDING"/>
    <property type="match status" value="1"/>
</dbReference>
<dbReference type="InterPro" id="IPR042099">
    <property type="entry name" value="ANL_N_sf"/>
</dbReference>
<dbReference type="Gene3D" id="3.30.300.30">
    <property type="match status" value="1"/>
</dbReference>
<dbReference type="EMBL" id="CP042430">
    <property type="protein sequence ID" value="QEC48768.1"/>
    <property type="molecule type" value="Genomic_DNA"/>
</dbReference>
<dbReference type="Proteomes" id="UP000321805">
    <property type="component" value="Chromosome"/>
</dbReference>
<dbReference type="OrthoDB" id="9803968at2"/>
<comment type="similarity">
    <text evidence="1">Belongs to the ATP-dependent AMP-binding enzyme family.</text>
</comment>
<dbReference type="Pfam" id="PF13193">
    <property type="entry name" value="AMP-binding_C"/>
    <property type="match status" value="1"/>
</dbReference>
<dbReference type="InterPro" id="IPR045851">
    <property type="entry name" value="AMP-bd_C_sf"/>
</dbReference>
<dbReference type="AlphaFoldDB" id="A0A5B8U7G6"/>
<dbReference type="KEGG" id="bsol:FSW04_15105"/>